<dbReference type="EMBL" id="RHHQ01000016">
    <property type="protein sequence ID" value="RNB84854.1"/>
    <property type="molecule type" value="Genomic_DNA"/>
</dbReference>
<evidence type="ECO:0000313" key="1">
    <source>
        <dbReference type="EMBL" id="RNB84854.1"/>
    </source>
</evidence>
<protein>
    <submittedName>
        <fullName evidence="1">Uncharacterized protein</fullName>
    </submittedName>
</protein>
<evidence type="ECO:0000313" key="2">
    <source>
        <dbReference type="Proteomes" id="UP000271031"/>
    </source>
</evidence>
<proteinExistence type="predicted"/>
<comment type="caution">
    <text evidence="1">The sequence shown here is derived from an EMBL/GenBank/DDBJ whole genome shotgun (WGS) entry which is preliminary data.</text>
</comment>
<dbReference type="Proteomes" id="UP000271031">
    <property type="component" value="Unassembled WGS sequence"/>
</dbReference>
<gene>
    <name evidence="1" type="ORF">EDM56_20020</name>
</gene>
<reference evidence="1 2" key="1">
    <citation type="submission" date="2018-10" db="EMBL/GenBank/DDBJ databases">
        <title>Phylogenomics of Brevibacillus.</title>
        <authorList>
            <person name="Dunlap C."/>
        </authorList>
    </citation>
    <scope>NUCLEOTIDE SEQUENCE [LARGE SCALE GENOMIC DNA]</scope>
    <source>
        <strain evidence="1 2">JCM 15716</strain>
    </source>
</reference>
<keyword evidence="2" id="KW-1185">Reference proteome</keyword>
<name>A0A3M8D9Z1_9BACL</name>
<accession>A0A3M8D9Z1</accession>
<sequence length="73" mass="8228">MRSAFIHSSQISTNGLAKDRVLAKAVHRFIQIVRRSNDAAFFHFGLSEPIHIVVGWLSRMNAQVPGRILLSEQ</sequence>
<organism evidence="1 2">
    <name type="scientific">Brevibacillus fluminis</name>
    <dbReference type="NCBI Taxonomy" id="511487"/>
    <lineage>
        <taxon>Bacteria</taxon>
        <taxon>Bacillati</taxon>
        <taxon>Bacillota</taxon>
        <taxon>Bacilli</taxon>
        <taxon>Bacillales</taxon>
        <taxon>Paenibacillaceae</taxon>
        <taxon>Brevibacillus</taxon>
    </lineage>
</organism>
<dbReference type="AlphaFoldDB" id="A0A3M8D9Z1"/>